<dbReference type="Pfam" id="PF01068">
    <property type="entry name" value="DNA_ligase_A_M"/>
    <property type="match status" value="1"/>
</dbReference>
<dbReference type="PROSITE" id="PS00333">
    <property type="entry name" value="DNA_LIGASE_A2"/>
    <property type="match status" value="1"/>
</dbReference>
<dbReference type="Gene3D" id="3.30.1490.70">
    <property type="match status" value="1"/>
</dbReference>
<keyword evidence="2 8" id="KW-0436">Ligase</keyword>
<evidence type="ECO:0000313" key="8">
    <source>
        <dbReference type="EMBL" id="ASP40322.1"/>
    </source>
</evidence>
<comment type="catalytic activity">
    <reaction evidence="6">
        <text>ATP + (deoxyribonucleotide)n-3'-hydroxyl + 5'-phospho-(deoxyribonucleotide)m = (deoxyribonucleotide)n+m + AMP + diphosphate.</text>
        <dbReference type="EC" id="6.5.1.1"/>
    </reaction>
</comment>
<accession>A0A222FNP0</accession>
<dbReference type="EMBL" id="CP022530">
    <property type="protein sequence ID" value="ASP40322.1"/>
    <property type="molecule type" value="Genomic_DNA"/>
</dbReference>
<evidence type="ECO:0000256" key="1">
    <source>
        <dbReference type="ARBA" id="ARBA00001968"/>
    </source>
</evidence>
<sequence length="291" mass="32848">MRCLGQGGLHMDSLAIVLLLLALCGLSAPLWAAKSPPPVMLAKLYQPGVALQHYLVSEKLDGVRAYWDGRQLRTRGGYSIAAPRWFTAPLPEHALDGELWLGYGRFAEMSGLVRRHQVDEQAWRDVRFMLFDMPEMNAGFEQRLWVLTTWTEQMRRSWLQVVPHHRVTGEAELQQRLKAVVASGGEGLMLRRADASYQAQRSDAMLKLKLDQDDEAKVVAHVPGNGKYHGMLGALLVETDDGRRFRIGTGFSDEERRNPPPLGSRITFEYNGDTVTGLPRFARFVRVRPPE</sequence>
<evidence type="ECO:0000256" key="5">
    <source>
        <dbReference type="ARBA" id="ARBA00023204"/>
    </source>
</evidence>
<dbReference type="PANTHER" id="PTHR47810">
    <property type="entry name" value="DNA LIGASE"/>
    <property type="match status" value="1"/>
</dbReference>
<dbReference type="Gene3D" id="2.40.50.140">
    <property type="entry name" value="Nucleic acid-binding proteins"/>
    <property type="match status" value="1"/>
</dbReference>
<keyword evidence="5" id="KW-0234">DNA repair</keyword>
<keyword evidence="4" id="KW-0227">DNA damage</keyword>
<dbReference type="InterPro" id="IPR012310">
    <property type="entry name" value="DNA_ligase_ATP-dep_cent"/>
</dbReference>
<protein>
    <submittedName>
        <fullName evidence="8">DNA ligase</fullName>
    </submittedName>
</protein>
<dbReference type="GO" id="GO:0006260">
    <property type="term" value="P:DNA replication"/>
    <property type="evidence" value="ECO:0007669"/>
    <property type="project" value="UniProtKB-KW"/>
</dbReference>
<dbReference type="SUPFAM" id="SSF56091">
    <property type="entry name" value="DNA ligase/mRNA capping enzyme, catalytic domain"/>
    <property type="match status" value="1"/>
</dbReference>
<evidence type="ECO:0000313" key="9">
    <source>
        <dbReference type="Proteomes" id="UP000202440"/>
    </source>
</evidence>
<dbReference type="GO" id="GO:0006310">
    <property type="term" value="P:DNA recombination"/>
    <property type="evidence" value="ECO:0007669"/>
    <property type="project" value="InterPro"/>
</dbReference>
<organism evidence="8 9">
    <name type="scientific">Bacterioplanes sanyensis</name>
    <dbReference type="NCBI Taxonomy" id="1249553"/>
    <lineage>
        <taxon>Bacteria</taxon>
        <taxon>Pseudomonadati</taxon>
        <taxon>Pseudomonadota</taxon>
        <taxon>Gammaproteobacteria</taxon>
        <taxon>Oceanospirillales</taxon>
        <taxon>Oceanospirillaceae</taxon>
        <taxon>Bacterioplanes</taxon>
    </lineage>
</organism>
<dbReference type="GO" id="GO:0003910">
    <property type="term" value="F:DNA ligase (ATP) activity"/>
    <property type="evidence" value="ECO:0007669"/>
    <property type="project" value="UniProtKB-EC"/>
</dbReference>
<comment type="cofactor">
    <cofactor evidence="1">
        <name>a divalent metal cation</name>
        <dbReference type="ChEBI" id="CHEBI:60240"/>
    </cofactor>
</comment>
<proteinExistence type="predicted"/>
<dbReference type="InterPro" id="IPR050326">
    <property type="entry name" value="NAD_dep_DNA_ligaseB"/>
</dbReference>
<evidence type="ECO:0000256" key="4">
    <source>
        <dbReference type="ARBA" id="ARBA00022763"/>
    </source>
</evidence>
<dbReference type="Proteomes" id="UP000202440">
    <property type="component" value="Chromosome"/>
</dbReference>
<feature type="domain" description="ATP-dependent DNA ligase family profile" evidence="7">
    <location>
        <begin position="125"/>
        <end position="241"/>
    </location>
</feature>
<dbReference type="CDD" id="cd07896">
    <property type="entry name" value="Adenylation_kDNA_ligase_like"/>
    <property type="match status" value="1"/>
</dbReference>
<dbReference type="AlphaFoldDB" id="A0A222FNP0"/>
<dbReference type="GO" id="GO:0005524">
    <property type="term" value="F:ATP binding"/>
    <property type="evidence" value="ECO:0007669"/>
    <property type="project" value="InterPro"/>
</dbReference>
<dbReference type="Gene3D" id="3.30.470.30">
    <property type="entry name" value="DNA ligase/mRNA capping enzyme"/>
    <property type="match status" value="1"/>
</dbReference>
<dbReference type="InterPro" id="IPR016059">
    <property type="entry name" value="DNA_ligase_ATP-dep_CS"/>
</dbReference>
<evidence type="ECO:0000256" key="3">
    <source>
        <dbReference type="ARBA" id="ARBA00022705"/>
    </source>
</evidence>
<name>A0A222FNP0_9GAMM</name>
<dbReference type="PANTHER" id="PTHR47810:SF1">
    <property type="entry name" value="DNA LIGASE B"/>
    <property type="match status" value="1"/>
</dbReference>
<dbReference type="SUPFAM" id="SSF50249">
    <property type="entry name" value="Nucleic acid-binding proteins"/>
    <property type="match status" value="1"/>
</dbReference>
<dbReference type="GO" id="GO:0006281">
    <property type="term" value="P:DNA repair"/>
    <property type="evidence" value="ECO:0007669"/>
    <property type="project" value="UniProtKB-KW"/>
</dbReference>
<evidence type="ECO:0000259" key="7">
    <source>
        <dbReference type="PROSITE" id="PS50160"/>
    </source>
</evidence>
<dbReference type="CDD" id="cd08041">
    <property type="entry name" value="OBF_kDNA_ligase_like"/>
    <property type="match status" value="1"/>
</dbReference>
<dbReference type="PROSITE" id="PS50160">
    <property type="entry name" value="DNA_LIGASE_A3"/>
    <property type="match status" value="1"/>
</dbReference>
<dbReference type="InterPro" id="IPR012340">
    <property type="entry name" value="NA-bd_OB-fold"/>
</dbReference>
<dbReference type="NCBIfam" id="NF006592">
    <property type="entry name" value="PRK09125.1"/>
    <property type="match status" value="1"/>
</dbReference>
<dbReference type="InterPro" id="IPR029319">
    <property type="entry name" value="DNA_ligase_OB"/>
</dbReference>
<dbReference type="Pfam" id="PF14743">
    <property type="entry name" value="DNA_ligase_OB_2"/>
    <property type="match status" value="1"/>
</dbReference>
<gene>
    <name evidence="8" type="ORF">CHH28_17285</name>
</gene>
<evidence type="ECO:0000256" key="2">
    <source>
        <dbReference type="ARBA" id="ARBA00022598"/>
    </source>
</evidence>
<reference evidence="8 9" key="1">
    <citation type="submission" date="2017-07" db="EMBL/GenBank/DDBJ databases">
        <title>Annotated genome sequence of Bacterioplanes sanyensis isolated from Red Sea.</title>
        <authorList>
            <person name="Rehman Z.U."/>
        </authorList>
    </citation>
    <scope>NUCLEOTIDE SEQUENCE [LARGE SCALE GENOMIC DNA]</scope>
    <source>
        <strain evidence="8 9">NV9</strain>
    </source>
</reference>
<keyword evidence="9" id="KW-1185">Reference proteome</keyword>
<dbReference type="KEGG" id="bsan:CHH28_17285"/>
<evidence type="ECO:0000256" key="6">
    <source>
        <dbReference type="ARBA" id="ARBA00034003"/>
    </source>
</evidence>
<keyword evidence="3" id="KW-0235">DNA replication</keyword>
<dbReference type="OrthoDB" id="9782700at2"/>